<evidence type="ECO:0000256" key="1">
    <source>
        <dbReference type="SAM" id="Phobius"/>
    </source>
</evidence>
<feature type="transmembrane region" description="Helical" evidence="1">
    <location>
        <begin position="6"/>
        <end position="26"/>
    </location>
</feature>
<comment type="caution">
    <text evidence="2">The sequence shown here is derived from an EMBL/GenBank/DDBJ whole genome shotgun (WGS) entry which is preliminary data.</text>
</comment>
<dbReference type="RefSeq" id="WP_106214011.1">
    <property type="nucleotide sequence ID" value="NZ_PVTL01000008.1"/>
</dbReference>
<dbReference type="OrthoDB" id="4981285at2"/>
<keyword evidence="3" id="KW-1185">Reference proteome</keyword>
<dbReference type="EMBL" id="PVTL01000008">
    <property type="protein sequence ID" value="PRY66945.1"/>
    <property type="molecule type" value="Genomic_DNA"/>
</dbReference>
<gene>
    <name evidence="2" type="ORF">B0I08_10826</name>
</gene>
<evidence type="ECO:0000313" key="3">
    <source>
        <dbReference type="Proteomes" id="UP000237983"/>
    </source>
</evidence>
<evidence type="ECO:0000313" key="2">
    <source>
        <dbReference type="EMBL" id="PRY66945.1"/>
    </source>
</evidence>
<keyword evidence="1" id="KW-0472">Membrane</keyword>
<keyword evidence="1" id="KW-0812">Transmembrane</keyword>
<proteinExistence type="predicted"/>
<name>A0A2T0V9S6_9MICO</name>
<sequence>MNGWLILAFVAAVVALCYLGSLLGWIDLSNKSRSGGSGGIAGIGDEVFNPTRHEAQIELDRQTVLPAPAPVAGDGDLGIYAGDVRIDLRELSDREVADRD</sequence>
<organism evidence="2 3">
    <name type="scientific">Glaciihabitans tibetensis</name>
    <dbReference type="NCBI Taxonomy" id="1266600"/>
    <lineage>
        <taxon>Bacteria</taxon>
        <taxon>Bacillati</taxon>
        <taxon>Actinomycetota</taxon>
        <taxon>Actinomycetes</taxon>
        <taxon>Micrococcales</taxon>
        <taxon>Microbacteriaceae</taxon>
        <taxon>Glaciihabitans</taxon>
    </lineage>
</organism>
<accession>A0A2T0V9S6</accession>
<protein>
    <submittedName>
        <fullName evidence="2">Uncharacterized protein</fullName>
    </submittedName>
</protein>
<dbReference type="Proteomes" id="UP000237983">
    <property type="component" value="Unassembled WGS sequence"/>
</dbReference>
<reference evidence="2 3" key="1">
    <citation type="submission" date="2018-03" db="EMBL/GenBank/DDBJ databases">
        <title>Genomic Encyclopedia of Type Strains, Phase III (KMG-III): the genomes of soil and plant-associated and newly described type strains.</title>
        <authorList>
            <person name="Whitman W."/>
        </authorList>
    </citation>
    <scope>NUCLEOTIDE SEQUENCE [LARGE SCALE GENOMIC DNA]</scope>
    <source>
        <strain evidence="2 3">CGMCC 1.12484</strain>
    </source>
</reference>
<keyword evidence="1" id="KW-1133">Transmembrane helix</keyword>
<dbReference type="AlphaFoldDB" id="A0A2T0V9S6"/>